<proteinExistence type="predicted"/>
<dbReference type="EMBL" id="JANRMS010002650">
    <property type="protein sequence ID" value="KAJ3521534.1"/>
    <property type="molecule type" value="Genomic_DNA"/>
</dbReference>
<gene>
    <name evidence="1" type="ORF">NM208_g13248</name>
</gene>
<evidence type="ECO:0000313" key="2">
    <source>
        <dbReference type="Proteomes" id="UP001148629"/>
    </source>
</evidence>
<organism evidence="1 2">
    <name type="scientific">Fusarium decemcellulare</name>
    <dbReference type="NCBI Taxonomy" id="57161"/>
    <lineage>
        <taxon>Eukaryota</taxon>
        <taxon>Fungi</taxon>
        <taxon>Dikarya</taxon>
        <taxon>Ascomycota</taxon>
        <taxon>Pezizomycotina</taxon>
        <taxon>Sordariomycetes</taxon>
        <taxon>Hypocreomycetidae</taxon>
        <taxon>Hypocreales</taxon>
        <taxon>Nectriaceae</taxon>
        <taxon>Fusarium</taxon>
        <taxon>Fusarium decemcellulare species complex</taxon>
    </lineage>
</organism>
<keyword evidence="2" id="KW-1185">Reference proteome</keyword>
<name>A0ACC1RN27_9HYPO</name>
<protein>
    <submittedName>
        <fullName evidence="1">Uncharacterized protein</fullName>
    </submittedName>
</protein>
<dbReference type="Proteomes" id="UP001148629">
    <property type="component" value="Unassembled WGS sequence"/>
</dbReference>
<comment type="caution">
    <text evidence="1">The sequence shown here is derived from an EMBL/GenBank/DDBJ whole genome shotgun (WGS) entry which is preliminary data.</text>
</comment>
<accession>A0ACC1RN27</accession>
<reference evidence="1" key="1">
    <citation type="submission" date="2022-08" db="EMBL/GenBank/DDBJ databases">
        <title>Genome Sequence of Fusarium decemcellulare.</title>
        <authorList>
            <person name="Buettner E."/>
        </authorList>
    </citation>
    <scope>NUCLEOTIDE SEQUENCE</scope>
    <source>
        <strain evidence="1">Babe19</strain>
    </source>
</reference>
<sequence length="129" mass="14501">MTFTVLMLVYRNPNMTPNQFKDHYENKHIPLMKSLAGKSFPISHTRRYIQRAGADQQYAATVLGGSQADFEYDCVSELKFETEDGFKAMSTLLASPELSPQVGEDCAEFMDPGRTKVVVLGETNESLRD</sequence>
<evidence type="ECO:0000313" key="1">
    <source>
        <dbReference type="EMBL" id="KAJ3521534.1"/>
    </source>
</evidence>